<sequence>MKKIKKPKRILHPITIKLLGGFLGEGYQTAKSLWSKSFDQVYIQEVFDEFLRDLNLLAQTE</sequence>
<comment type="caution">
    <text evidence="1">The sequence shown here is derived from an EMBL/GenBank/DDBJ whole genome shotgun (WGS) entry which is preliminary data.</text>
</comment>
<name>A0A6M0SD20_9CYAN</name>
<dbReference type="AlphaFoldDB" id="A0A6M0SD20"/>
<evidence type="ECO:0000313" key="1">
    <source>
        <dbReference type="EMBL" id="NEZ65572.1"/>
    </source>
</evidence>
<organism evidence="1 2">
    <name type="scientific">Adonisia turfae CCMR0082</name>
    <dbReference type="NCBI Taxonomy" id="2304604"/>
    <lineage>
        <taxon>Bacteria</taxon>
        <taxon>Bacillati</taxon>
        <taxon>Cyanobacteriota</taxon>
        <taxon>Adonisia</taxon>
        <taxon>Adonisia turfae</taxon>
    </lineage>
</organism>
<gene>
    <name evidence="1" type="ORF">D0962_22920</name>
</gene>
<proteinExistence type="predicted"/>
<dbReference type="Proteomes" id="UP000473574">
    <property type="component" value="Unassembled WGS sequence"/>
</dbReference>
<reference evidence="1 2" key="1">
    <citation type="journal article" date="2020" name="Microb. Ecol.">
        <title>Ecogenomics of the Marine Benthic Filamentous Cyanobacterium Adonisia.</title>
        <authorList>
            <person name="Walter J.M."/>
            <person name="Coutinho F.H."/>
            <person name="Leomil L."/>
            <person name="Hargreaves P.I."/>
            <person name="Campeao M.E."/>
            <person name="Vieira V.V."/>
            <person name="Silva B.S."/>
            <person name="Fistarol G.O."/>
            <person name="Salomon P.S."/>
            <person name="Sawabe T."/>
            <person name="Mino S."/>
            <person name="Hosokawa M."/>
            <person name="Miyashita H."/>
            <person name="Maruyama F."/>
            <person name="van Verk M.C."/>
            <person name="Dutilh B.E."/>
            <person name="Thompson C.C."/>
            <person name="Thompson F.L."/>
        </authorList>
    </citation>
    <scope>NUCLEOTIDE SEQUENCE [LARGE SCALE GENOMIC DNA]</scope>
    <source>
        <strain evidence="1 2">CCMR0082</strain>
    </source>
</reference>
<dbReference type="RefSeq" id="WP_163666767.1">
    <property type="nucleotide sequence ID" value="NZ_QZCE01000002.1"/>
</dbReference>
<protein>
    <submittedName>
        <fullName evidence="1">Uncharacterized protein</fullName>
    </submittedName>
</protein>
<accession>A0A6M0SD20</accession>
<evidence type="ECO:0000313" key="2">
    <source>
        <dbReference type="Proteomes" id="UP000473574"/>
    </source>
</evidence>
<dbReference type="EMBL" id="QZCE01000002">
    <property type="protein sequence ID" value="NEZ65572.1"/>
    <property type="molecule type" value="Genomic_DNA"/>
</dbReference>